<dbReference type="AlphaFoldDB" id="A0A4P6L2X8"/>
<name>A0A4P6L2X8_9BURK</name>
<accession>A0A4P6L2X8</accession>
<dbReference type="KEGG" id="plue:EWM63_25475"/>
<organism evidence="2 3">
    <name type="scientific">Pseudoduganella lutea</name>
    <dbReference type="NCBI Taxonomy" id="321985"/>
    <lineage>
        <taxon>Bacteria</taxon>
        <taxon>Pseudomonadati</taxon>
        <taxon>Pseudomonadota</taxon>
        <taxon>Betaproteobacteria</taxon>
        <taxon>Burkholderiales</taxon>
        <taxon>Oxalobacteraceae</taxon>
        <taxon>Telluria group</taxon>
        <taxon>Pseudoduganella</taxon>
    </lineage>
</organism>
<dbReference type="OrthoDB" id="5297629at2"/>
<evidence type="ECO:0000259" key="1">
    <source>
        <dbReference type="Pfam" id="PF09345"/>
    </source>
</evidence>
<proteinExistence type="predicted"/>
<keyword evidence="3" id="KW-1185">Reference proteome</keyword>
<dbReference type="RefSeq" id="WP_130189029.1">
    <property type="nucleotide sequence ID" value="NZ_CP035913.1"/>
</dbReference>
<dbReference type="Proteomes" id="UP000290637">
    <property type="component" value="Chromosome"/>
</dbReference>
<feature type="domain" description="SiaC family regulatory phosphoprotein" evidence="1">
    <location>
        <begin position="27"/>
        <end position="138"/>
    </location>
</feature>
<sequence>MPLPLFPFPRQPAASPAAGAPCATTFAQPTAVLDTACRRLTLIGASCLDDAIAFYGPLIGRLRACLDRRSRDAFDVDIALSTVDMGSEKMLFALFDTLHEGALAGNSIAIRWQRQGTDRRCKWFFDTLRERFPLLRFTDCADHA</sequence>
<evidence type="ECO:0000313" key="3">
    <source>
        <dbReference type="Proteomes" id="UP000290637"/>
    </source>
</evidence>
<reference evidence="2 3" key="1">
    <citation type="submission" date="2019-02" db="EMBL/GenBank/DDBJ databases">
        <title>Draft Genome Sequences of Six Type Strains of the Genus Massilia.</title>
        <authorList>
            <person name="Miess H."/>
            <person name="Frediansyhah A."/>
            <person name="Gross H."/>
        </authorList>
    </citation>
    <scope>NUCLEOTIDE SEQUENCE [LARGE SCALE GENOMIC DNA]</scope>
    <source>
        <strain evidence="2 3">DSM 17473</strain>
    </source>
</reference>
<dbReference type="InterPro" id="IPR018530">
    <property type="entry name" value="SiaC"/>
</dbReference>
<protein>
    <submittedName>
        <fullName evidence="2">DUF1987 domain-containing protein</fullName>
    </submittedName>
</protein>
<gene>
    <name evidence="2" type="ORF">EWM63_25475</name>
</gene>
<dbReference type="EMBL" id="CP035913">
    <property type="protein sequence ID" value="QBE65920.1"/>
    <property type="molecule type" value="Genomic_DNA"/>
</dbReference>
<dbReference type="Pfam" id="PF09345">
    <property type="entry name" value="SiaC"/>
    <property type="match status" value="1"/>
</dbReference>
<evidence type="ECO:0000313" key="2">
    <source>
        <dbReference type="EMBL" id="QBE65920.1"/>
    </source>
</evidence>